<accession>A0A182IEW8</accession>
<organism evidence="1 2">
    <name type="scientific">Anopheles arabiensis</name>
    <name type="common">Mosquito</name>
    <dbReference type="NCBI Taxonomy" id="7173"/>
    <lineage>
        <taxon>Eukaryota</taxon>
        <taxon>Metazoa</taxon>
        <taxon>Ecdysozoa</taxon>
        <taxon>Arthropoda</taxon>
        <taxon>Hexapoda</taxon>
        <taxon>Insecta</taxon>
        <taxon>Pterygota</taxon>
        <taxon>Neoptera</taxon>
        <taxon>Endopterygota</taxon>
        <taxon>Diptera</taxon>
        <taxon>Nematocera</taxon>
        <taxon>Culicoidea</taxon>
        <taxon>Culicidae</taxon>
        <taxon>Anophelinae</taxon>
        <taxon>Anopheles</taxon>
    </lineage>
</organism>
<dbReference type="VEuPathDB" id="VectorBase:AARA014043"/>
<proteinExistence type="predicted"/>
<protein>
    <submittedName>
        <fullName evidence="1">Uncharacterized protein</fullName>
    </submittedName>
</protein>
<keyword evidence="2" id="KW-1185">Reference proteome</keyword>
<dbReference type="Proteomes" id="UP000075840">
    <property type="component" value="Unassembled WGS sequence"/>
</dbReference>
<name>A0A182IEW8_ANOAR</name>
<dbReference type="AlphaFoldDB" id="A0A182IEW8"/>
<sequence>MKLYVQMMLLALLAFLAFVGAGEMYVTDKVDPPPFDPDDESFYDGCLEGTNPHVWC</sequence>
<evidence type="ECO:0000313" key="1">
    <source>
        <dbReference type="EnsemblMetazoa" id="AARA014043-PA"/>
    </source>
</evidence>
<reference evidence="1" key="1">
    <citation type="submission" date="2022-08" db="UniProtKB">
        <authorList>
            <consortium name="EnsemblMetazoa"/>
        </authorList>
    </citation>
    <scope>IDENTIFICATION</scope>
    <source>
        <strain evidence="1">Dongola</strain>
    </source>
</reference>
<dbReference type="EnsemblMetazoa" id="AARA014043-RA">
    <property type="protein sequence ID" value="AARA014043-PA"/>
    <property type="gene ID" value="AARA014043"/>
</dbReference>
<dbReference type="EMBL" id="APCN01004206">
    <property type="status" value="NOT_ANNOTATED_CDS"/>
    <property type="molecule type" value="Genomic_DNA"/>
</dbReference>
<evidence type="ECO:0000313" key="2">
    <source>
        <dbReference type="Proteomes" id="UP000075840"/>
    </source>
</evidence>